<protein>
    <recommendedName>
        <fullName evidence="2">HNH nuclease domain-containing protein</fullName>
    </recommendedName>
</protein>
<dbReference type="AlphaFoldDB" id="A0A124DZ44"/>
<dbReference type="CDD" id="cd00085">
    <property type="entry name" value="HNHc"/>
    <property type="match status" value="1"/>
</dbReference>
<evidence type="ECO:0000313" key="4">
    <source>
        <dbReference type="Proteomes" id="UP000069620"/>
    </source>
</evidence>
<dbReference type="Proteomes" id="UP000069620">
    <property type="component" value="Unassembled WGS sequence"/>
</dbReference>
<organism evidence="3 4">
    <name type="scientific">Mycolicibacterium brisbanense</name>
    <dbReference type="NCBI Taxonomy" id="146020"/>
    <lineage>
        <taxon>Bacteria</taxon>
        <taxon>Bacillati</taxon>
        <taxon>Actinomycetota</taxon>
        <taxon>Actinomycetes</taxon>
        <taxon>Mycobacteriales</taxon>
        <taxon>Mycobacteriaceae</taxon>
        <taxon>Mycolicibacterium</taxon>
    </lineage>
</organism>
<dbReference type="Pfam" id="PF02720">
    <property type="entry name" value="DUF222"/>
    <property type="match status" value="1"/>
</dbReference>
<reference evidence="4" key="2">
    <citation type="submission" date="2016-02" db="EMBL/GenBank/DDBJ databases">
        <title>Draft genome sequence of five rapidly growing Mycobacterium species.</title>
        <authorList>
            <person name="Katahira K."/>
            <person name="Gotou Y."/>
            <person name="Iida K."/>
            <person name="Ogura Y."/>
            <person name="Hayashi T."/>
        </authorList>
    </citation>
    <scope>NUCLEOTIDE SEQUENCE [LARGE SCALE GENOMIC DNA]</scope>
    <source>
        <strain evidence="4">JCM15654</strain>
    </source>
</reference>
<evidence type="ECO:0000256" key="1">
    <source>
        <dbReference type="SAM" id="MobiDB-lite"/>
    </source>
</evidence>
<dbReference type="InterPro" id="IPR003615">
    <property type="entry name" value="HNH_nuc"/>
</dbReference>
<proteinExistence type="predicted"/>
<feature type="region of interest" description="Disordered" evidence="1">
    <location>
        <begin position="470"/>
        <end position="493"/>
    </location>
</feature>
<evidence type="ECO:0000313" key="3">
    <source>
        <dbReference type="EMBL" id="GAS86209.1"/>
    </source>
</evidence>
<dbReference type="STRING" id="146020.RMCB_0305"/>
<comment type="caution">
    <text evidence="3">The sequence shown here is derived from an EMBL/GenBank/DDBJ whole genome shotgun (WGS) entry which is preliminary data.</text>
</comment>
<keyword evidence="4" id="KW-1185">Reference proteome</keyword>
<dbReference type="SMART" id="SM00507">
    <property type="entry name" value="HNHc"/>
    <property type="match status" value="1"/>
</dbReference>
<feature type="domain" description="HNH nuclease" evidence="2">
    <location>
        <begin position="332"/>
        <end position="383"/>
    </location>
</feature>
<accession>A0A124DZ44</accession>
<evidence type="ECO:0000259" key="2">
    <source>
        <dbReference type="SMART" id="SM00507"/>
    </source>
</evidence>
<feature type="compositionally biased region" description="Polar residues" evidence="1">
    <location>
        <begin position="473"/>
        <end position="493"/>
    </location>
</feature>
<name>A0A124DZ44_9MYCO</name>
<sequence length="493" mass="53542">MPSGKCGMGYGCRELSVAGGIIEHVFDSLADADLIDGLSDAGRAEAAAIARRLALIGELDARRERELAETIFWRTDPFEEVAAEVSAALAISRARAGGQIRDARVLRDKLPLVAAVFAAGAIDYRVVRTIITRTATVDAGVFAELDAALARHAPKWMRLSDQKLQDRVDLWVAKYDPDGVRVPPSVEESRQITVEPTTPGEAVVWGTVSAADGASFDQRLDALAATVCANDPRTHQQRRSDALGPLSRLESQLPCRCGTPDCPAAATRAAADAAVVHVLADQATVDGTSDTPGYLPGFGIQPAQTVRELAAAGRTTPVTVPTETPGYRPSAALRDFIRWRDLTCRWPGCEAPALATDIDHTVPYPYGATHPSNLKLYCRHHHLVKTFCPGWSDRQLPDGTVLLTAPTGHIYRTEPHGAALFPALAHPTGDITTATPAEPSAYRALMMPKRTHTRDHDRRDRITAERRHRAALNTEQQRQHQAWLATNYQPPPF</sequence>
<reference evidence="4" key="1">
    <citation type="journal article" date="2016" name="Genome Announc.">
        <title>Draft Genome Sequences of Five Rapidly Growing Mycobacterium Species, M. thermoresistibile, M. fortuitum subsp. acetamidolyticum, M. canariasense, M. brisbanense, and M. novocastrense.</title>
        <authorList>
            <person name="Katahira K."/>
            <person name="Ogura Y."/>
            <person name="Gotoh Y."/>
            <person name="Hayashi T."/>
        </authorList>
    </citation>
    <scope>NUCLEOTIDE SEQUENCE [LARGE SCALE GENOMIC DNA]</scope>
    <source>
        <strain evidence="4">JCM15654</strain>
    </source>
</reference>
<dbReference type="EMBL" id="BCSX01000004">
    <property type="protein sequence ID" value="GAS86209.1"/>
    <property type="molecule type" value="Genomic_DNA"/>
</dbReference>
<gene>
    <name evidence="3" type="ORF">RMCB_0305</name>
</gene>
<dbReference type="InterPro" id="IPR003870">
    <property type="entry name" value="DUF222"/>
</dbReference>